<evidence type="ECO:0000256" key="1">
    <source>
        <dbReference type="SAM" id="MobiDB-lite"/>
    </source>
</evidence>
<reference evidence="3 4" key="1">
    <citation type="submission" date="2018-04" db="EMBL/GenBank/DDBJ databases">
        <authorList>
            <person name="Vogel A."/>
        </authorList>
    </citation>
    <scope>NUCLEOTIDE SEQUENCE [LARGE SCALE GENOMIC DNA]</scope>
</reference>
<dbReference type="InterPro" id="IPR050951">
    <property type="entry name" value="Retrovirus_Pol_polyprotein"/>
</dbReference>
<dbReference type="Pfam" id="PF17921">
    <property type="entry name" value="Integrase_H2C2"/>
    <property type="match status" value="1"/>
</dbReference>
<dbReference type="EMBL" id="OOIL02003989">
    <property type="protein sequence ID" value="VFQ90129.1"/>
    <property type="molecule type" value="Genomic_DNA"/>
</dbReference>
<dbReference type="AlphaFoldDB" id="A0A484MNT1"/>
<dbReference type="Gene3D" id="1.10.340.70">
    <property type="match status" value="1"/>
</dbReference>
<accession>A0A484MNT1</accession>
<dbReference type="InterPro" id="IPR041588">
    <property type="entry name" value="Integrase_H2C2"/>
</dbReference>
<dbReference type="OrthoDB" id="1305349at2759"/>
<dbReference type="PANTHER" id="PTHR37984">
    <property type="entry name" value="PROTEIN CBG26694"/>
    <property type="match status" value="1"/>
</dbReference>
<dbReference type="Proteomes" id="UP000595140">
    <property type="component" value="Unassembled WGS sequence"/>
</dbReference>
<dbReference type="SUPFAM" id="SSF54160">
    <property type="entry name" value="Chromo domain-like"/>
    <property type="match status" value="1"/>
</dbReference>
<dbReference type="PANTHER" id="PTHR37984:SF5">
    <property type="entry name" value="PROTEIN NYNRIN-LIKE"/>
    <property type="match status" value="1"/>
</dbReference>
<gene>
    <name evidence="3" type="ORF">CCAM_LOCUS31905</name>
</gene>
<evidence type="ECO:0000313" key="3">
    <source>
        <dbReference type="EMBL" id="VFQ90129.1"/>
    </source>
</evidence>
<proteinExistence type="predicted"/>
<keyword evidence="4" id="KW-1185">Reference proteome</keyword>
<sequence>MGFKFRIEYKTGVSNRAADALSRRDTADEHAAQFTALSQPIPILMDAVRMEHHTKPDVLTLKAGVTAGTTAPAFTIQDGLLYYNRRVYISPDSALRDQLLGEFHNTPIAGHQGVERTFRRLAAVFYWPGCRIHDVFHVSLLRPFVARDTGIPAPTLPTDFIQNRPVAVPLAAIRSRTVLVNGAPEEQWLIHWSEGPEDDGTWEPVSMLRERFPTLRLEDKALSNGGGVDTDQVDSDRREQAGPVAPTVVRRSQRVVGPPQRYTDYIRH</sequence>
<protein>
    <recommendedName>
        <fullName evidence="2">Integrase zinc-binding domain-containing protein</fullName>
    </recommendedName>
</protein>
<organism evidence="3 4">
    <name type="scientific">Cuscuta campestris</name>
    <dbReference type="NCBI Taxonomy" id="132261"/>
    <lineage>
        <taxon>Eukaryota</taxon>
        <taxon>Viridiplantae</taxon>
        <taxon>Streptophyta</taxon>
        <taxon>Embryophyta</taxon>
        <taxon>Tracheophyta</taxon>
        <taxon>Spermatophyta</taxon>
        <taxon>Magnoliopsida</taxon>
        <taxon>eudicotyledons</taxon>
        <taxon>Gunneridae</taxon>
        <taxon>Pentapetalae</taxon>
        <taxon>asterids</taxon>
        <taxon>lamiids</taxon>
        <taxon>Solanales</taxon>
        <taxon>Convolvulaceae</taxon>
        <taxon>Cuscuteae</taxon>
        <taxon>Cuscuta</taxon>
        <taxon>Cuscuta subgen. Grammica</taxon>
        <taxon>Cuscuta sect. Cleistogrammica</taxon>
    </lineage>
</organism>
<evidence type="ECO:0000259" key="2">
    <source>
        <dbReference type="Pfam" id="PF17921"/>
    </source>
</evidence>
<evidence type="ECO:0000313" key="4">
    <source>
        <dbReference type="Proteomes" id="UP000595140"/>
    </source>
</evidence>
<feature type="region of interest" description="Disordered" evidence="1">
    <location>
        <begin position="220"/>
        <end position="246"/>
    </location>
</feature>
<dbReference type="InterPro" id="IPR016197">
    <property type="entry name" value="Chromo-like_dom_sf"/>
</dbReference>
<name>A0A484MNT1_9ASTE</name>
<feature type="domain" description="Integrase zinc-binding" evidence="2">
    <location>
        <begin position="92"/>
        <end position="131"/>
    </location>
</feature>